<evidence type="ECO:0000313" key="2">
    <source>
        <dbReference type="Proteomes" id="UP001065549"/>
    </source>
</evidence>
<name>A0A9J6QS45_9FIRM</name>
<organism evidence="1 2">
    <name type="scientific">Hominibacterium faecale</name>
    <dbReference type="NCBI Taxonomy" id="2839743"/>
    <lineage>
        <taxon>Bacteria</taxon>
        <taxon>Bacillati</taxon>
        <taxon>Bacillota</taxon>
        <taxon>Clostridia</taxon>
        <taxon>Peptostreptococcales</taxon>
        <taxon>Anaerovoracaceae</taxon>
        <taxon>Hominibacterium</taxon>
    </lineage>
</organism>
<proteinExistence type="predicted"/>
<dbReference type="EMBL" id="JAOSHN010000004">
    <property type="protein sequence ID" value="MCU7378805.1"/>
    <property type="molecule type" value="Genomic_DNA"/>
</dbReference>
<sequence length="355" mass="38139">MCIRIWNIDVLEFHVAAAWTLQRVMAEGKLCTEDPALHDTDGAAQMALHQMDQLFGSLVRHGIKAVIAEHVESFFWDMDDQLLNEIMGMLRQGDGLVIFMAPVPVGHMGAVIGRYAGLCHDGPADIPGDVFCNGHGGVELVFGRGIDVEPVRILPVKGGDKGIELWKGEDTGVKGGLHVCQQGCHPLLPEHGVREVPELLPFRDLTGSPLGDEHMDVRVPFQVTAEGMQCGDHARPEVLLMVLAVKPVGEYLGGGPEEDMEEAAVLTEVGAQLLRDGEDNMAVPAVDELEGDGIGTVRLVGGAAGVAETAVAAERDEFVCAAVRAYVEGAAEVRVTAVDSLLHLRPDNRADIWIF</sequence>
<evidence type="ECO:0000313" key="1">
    <source>
        <dbReference type="EMBL" id="MCU7378805.1"/>
    </source>
</evidence>
<accession>A0A9J6QS45</accession>
<reference evidence="1" key="1">
    <citation type="submission" date="2022-09" db="EMBL/GenBank/DDBJ databases">
        <title>Culturomic study of gut microbiota in children with autism spectrum disorder.</title>
        <authorList>
            <person name="Efimov B.A."/>
            <person name="Chaplin A.V."/>
            <person name="Sokolova S.R."/>
            <person name="Pikina A.P."/>
            <person name="Korzhanova M."/>
            <person name="Belova V."/>
            <person name="Korostin D."/>
        </authorList>
    </citation>
    <scope>NUCLEOTIDE SEQUENCE</scope>
    <source>
        <strain evidence="1">ASD5510</strain>
    </source>
</reference>
<dbReference type="AlphaFoldDB" id="A0A9J6QS45"/>
<dbReference type="Proteomes" id="UP001065549">
    <property type="component" value="Unassembled WGS sequence"/>
</dbReference>
<comment type="caution">
    <text evidence="1">The sequence shown here is derived from an EMBL/GenBank/DDBJ whole genome shotgun (WGS) entry which is preliminary data.</text>
</comment>
<protein>
    <submittedName>
        <fullName evidence="1">Uncharacterized protein</fullName>
    </submittedName>
</protein>
<gene>
    <name evidence="1" type="ORF">OBO34_10610</name>
</gene>
<keyword evidence="2" id="KW-1185">Reference proteome</keyword>